<gene>
    <name evidence="1" type="ORF">Bhyg_09090</name>
</gene>
<evidence type="ECO:0000313" key="1">
    <source>
        <dbReference type="EMBL" id="KAJ6644124.1"/>
    </source>
</evidence>
<organism evidence="1 2">
    <name type="scientific">Pseudolycoriella hygida</name>
    <dbReference type="NCBI Taxonomy" id="35572"/>
    <lineage>
        <taxon>Eukaryota</taxon>
        <taxon>Metazoa</taxon>
        <taxon>Ecdysozoa</taxon>
        <taxon>Arthropoda</taxon>
        <taxon>Hexapoda</taxon>
        <taxon>Insecta</taxon>
        <taxon>Pterygota</taxon>
        <taxon>Neoptera</taxon>
        <taxon>Endopterygota</taxon>
        <taxon>Diptera</taxon>
        <taxon>Nematocera</taxon>
        <taxon>Sciaroidea</taxon>
        <taxon>Sciaridae</taxon>
        <taxon>Pseudolycoriella</taxon>
    </lineage>
</organism>
<protein>
    <submittedName>
        <fullName evidence="1">Uncharacterized protein</fullName>
    </submittedName>
</protein>
<keyword evidence="2" id="KW-1185">Reference proteome</keyword>
<feature type="non-terminal residue" evidence="1">
    <location>
        <position position="1"/>
    </location>
</feature>
<proteinExistence type="predicted"/>
<comment type="caution">
    <text evidence="1">The sequence shown here is derived from an EMBL/GenBank/DDBJ whole genome shotgun (WGS) entry which is preliminary data.</text>
</comment>
<dbReference type="Proteomes" id="UP001151699">
    <property type="component" value="Chromosome B"/>
</dbReference>
<evidence type="ECO:0000313" key="2">
    <source>
        <dbReference type="Proteomes" id="UP001151699"/>
    </source>
</evidence>
<dbReference type="AlphaFoldDB" id="A0A9Q0N7P1"/>
<dbReference type="EMBL" id="WJQU01000002">
    <property type="protein sequence ID" value="KAJ6644124.1"/>
    <property type="molecule type" value="Genomic_DNA"/>
</dbReference>
<sequence length="120" mass="13326">MKFPHELRSKVEQLAVAHPRQAIQRDCGATPRPPVPDSNISLDNIGMFLEDGMLNVQNGFTSGEFQGIETVPSRFGVGSSEGDQNVDLFFNICYNWISKREASESEDNECNLVLHVGETL</sequence>
<name>A0A9Q0N7P1_9DIPT</name>
<reference evidence="1" key="1">
    <citation type="submission" date="2022-07" db="EMBL/GenBank/DDBJ databases">
        <authorList>
            <person name="Trinca V."/>
            <person name="Uliana J.V.C."/>
            <person name="Torres T.T."/>
            <person name="Ward R.J."/>
            <person name="Monesi N."/>
        </authorList>
    </citation>
    <scope>NUCLEOTIDE SEQUENCE</scope>
    <source>
        <strain evidence="1">HSMRA1968</strain>
        <tissue evidence="1">Whole embryos</tissue>
    </source>
</reference>
<accession>A0A9Q0N7P1</accession>